<accession>A0ABP4X227</accession>
<feature type="domain" description="RNA polymerase sigma factor 70 region 4 type 2" evidence="6">
    <location>
        <begin position="108"/>
        <end position="156"/>
    </location>
</feature>
<keyword evidence="2" id="KW-0805">Transcription regulation</keyword>
<dbReference type="Gene3D" id="1.10.10.10">
    <property type="entry name" value="Winged helix-like DNA-binding domain superfamily/Winged helix DNA-binding domain"/>
    <property type="match status" value="1"/>
</dbReference>
<dbReference type="EMBL" id="BAAAPN010000058">
    <property type="protein sequence ID" value="GAA1768480.1"/>
    <property type="molecule type" value="Genomic_DNA"/>
</dbReference>
<evidence type="ECO:0000313" key="8">
    <source>
        <dbReference type="Proteomes" id="UP001501475"/>
    </source>
</evidence>
<name>A0ABP4X227_9MICO</name>
<dbReference type="InterPro" id="IPR013324">
    <property type="entry name" value="RNA_pol_sigma_r3/r4-like"/>
</dbReference>
<gene>
    <name evidence="7" type="ORF">GCM10009810_28880</name>
</gene>
<dbReference type="CDD" id="cd06171">
    <property type="entry name" value="Sigma70_r4"/>
    <property type="match status" value="1"/>
</dbReference>
<evidence type="ECO:0000313" key="7">
    <source>
        <dbReference type="EMBL" id="GAA1768480.1"/>
    </source>
</evidence>
<evidence type="ECO:0000259" key="6">
    <source>
        <dbReference type="Pfam" id="PF08281"/>
    </source>
</evidence>
<dbReference type="Proteomes" id="UP001501475">
    <property type="component" value="Unassembled WGS sequence"/>
</dbReference>
<protein>
    <submittedName>
        <fullName evidence="7">SigE family RNA polymerase sigma factor</fullName>
    </submittedName>
</protein>
<dbReference type="InterPro" id="IPR013325">
    <property type="entry name" value="RNA_pol_sigma_r2"/>
</dbReference>
<organism evidence="7 8">
    <name type="scientific">Nostocoides vanveenii</name>
    <dbReference type="NCBI Taxonomy" id="330835"/>
    <lineage>
        <taxon>Bacteria</taxon>
        <taxon>Bacillati</taxon>
        <taxon>Actinomycetota</taxon>
        <taxon>Actinomycetes</taxon>
        <taxon>Micrococcales</taxon>
        <taxon>Intrasporangiaceae</taxon>
        <taxon>Nostocoides</taxon>
    </lineage>
</organism>
<sequence length="166" mass="18072">MMAGVNADPGRVAEFARANGQALLRFAYLLTGGRGAEAEDLVQGVLATLVERGLNGIADPLAYARRAVVNAHRSQARRGIAERAALPRLVERDPGPDRRSEDRAVILPALEALSPDERAVVILRYYADLPDEEIAAVLGCARATVRSHAHRAMTKLRRELGEDERN</sequence>
<dbReference type="NCBIfam" id="TIGR02937">
    <property type="entry name" value="sigma70-ECF"/>
    <property type="match status" value="1"/>
</dbReference>
<evidence type="ECO:0000256" key="5">
    <source>
        <dbReference type="ARBA" id="ARBA00023163"/>
    </source>
</evidence>
<comment type="similarity">
    <text evidence="1">Belongs to the sigma-70 factor family. ECF subfamily.</text>
</comment>
<evidence type="ECO:0000256" key="2">
    <source>
        <dbReference type="ARBA" id="ARBA00023015"/>
    </source>
</evidence>
<keyword evidence="8" id="KW-1185">Reference proteome</keyword>
<dbReference type="InterPro" id="IPR013249">
    <property type="entry name" value="RNA_pol_sigma70_r4_t2"/>
</dbReference>
<comment type="caution">
    <text evidence="7">The sequence shown here is derived from an EMBL/GenBank/DDBJ whole genome shotgun (WGS) entry which is preliminary data.</text>
</comment>
<dbReference type="SUPFAM" id="SSF88659">
    <property type="entry name" value="Sigma3 and sigma4 domains of RNA polymerase sigma factors"/>
    <property type="match status" value="1"/>
</dbReference>
<proteinExistence type="inferred from homology"/>
<dbReference type="InterPro" id="IPR014284">
    <property type="entry name" value="RNA_pol_sigma-70_dom"/>
</dbReference>
<dbReference type="InterPro" id="IPR036388">
    <property type="entry name" value="WH-like_DNA-bd_sf"/>
</dbReference>
<keyword evidence="5" id="KW-0804">Transcription</keyword>
<evidence type="ECO:0000256" key="4">
    <source>
        <dbReference type="ARBA" id="ARBA00023125"/>
    </source>
</evidence>
<evidence type="ECO:0000256" key="3">
    <source>
        <dbReference type="ARBA" id="ARBA00023082"/>
    </source>
</evidence>
<dbReference type="SUPFAM" id="SSF88946">
    <property type="entry name" value="Sigma2 domain of RNA polymerase sigma factors"/>
    <property type="match status" value="1"/>
</dbReference>
<dbReference type="Gene3D" id="1.10.1740.10">
    <property type="match status" value="1"/>
</dbReference>
<keyword evidence="3" id="KW-0731">Sigma factor</keyword>
<dbReference type="InterPro" id="IPR039425">
    <property type="entry name" value="RNA_pol_sigma-70-like"/>
</dbReference>
<dbReference type="PANTHER" id="PTHR43133">
    <property type="entry name" value="RNA POLYMERASE ECF-TYPE SIGMA FACTO"/>
    <property type="match status" value="1"/>
</dbReference>
<reference evidence="8" key="1">
    <citation type="journal article" date="2019" name="Int. J. Syst. Evol. Microbiol.">
        <title>The Global Catalogue of Microorganisms (GCM) 10K type strain sequencing project: providing services to taxonomists for standard genome sequencing and annotation.</title>
        <authorList>
            <consortium name="The Broad Institute Genomics Platform"/>
            <consortium name="The Broad Institute Genome Sequencing Center for Infectious Disease"/>
            <person name="Wu L."/>
            <person name="Ma J."/>
        </authorList>
    </citation>
    <scope>NUCLEOTIDE SEQUENCE [LARGE SCALE GENOMIC DNA]</scope>
    <source>
        <strain evidence="8">JCM 15591</strain>
    </source>
</reference>
<keyword evidence="4" id="KW-0238">DNA-binding</keyword>
<evidence type="ECO:0000256" key="1">
    <source>
        <dbReference type="ARBA" id="ARBA00010641"/>
    </source>
</evidence>
<dbReference type="PANTHER" id="PTHR43133:SF50">
    <property type="entry name" value="ECF RNA POLYMERASE SIGMA FACTOR SIGM"/>
    <property type="match status" value="1"/>
</dbReference>
<dbReference type="Pfam" id="PF08281">
    <property type="entry name" value="Sigma70_r4_2"/>
    <property type="match status" value="1"/>
</dbReference>